<feature type="transmembrane region" description="Helical" evidence="8">
    <location>
        <begin position="482"/>
        <end position="502"/>
    </location>
</feature>
<sequence>MATPLRYTLSALCCTAMLLVYLPLFSAAGFLRPALIPENWRLLFEDPQFSQALSATLISSLIAVGGALALTLLIIAALWPSAGWQRLTARLPLLLALPHVAFATGALLLFAEGGVIYRILPHLHAIPDRYGIGLGLVLAVKESAFLLWVSWAVLGEKRLSEQLLVLRSLGYGRGQCLRYLILPVLLPALGIALLATTAWTLSVVDVAIILGPGNPPTLAVLAWQWLNQGDESTQIKGQLACVMLLAILAVLALTACLLWVTARRFCPGLHGRRRPHASPLFGKVASLLIPLSGVACALTLLLLAHAALPDALTFSNSFWLALLAALLGAILCLLWLEWGPSALTRCLWLPLILPALPLAAGQYEMALYGWMDGEFITVLWGHLLWVIPWMLFVLRPAWQRIDPRLVLIARTLGWHQVRIFAQIKCPLIIKPLLSALAIGFSVSIAQYLPTQWLGAGRVPTLTTEAVALSSGGASAQLAAQGLWQLILPVCFFSLMALMAQLIGHYRRGLR</sequence>
<dbReference type="Proteomes" id="UP001152651">
    <property type="component" value="Unassembled WGS sequence"/>
</dbReference>
<dbReference type="CDD" id="cd06261">
    <property type="entry name" value="TM_PBP2"/>
    <property type="match status" value="1"/>
</dbReference>
<feature type="transmembrane region" description="Helical" evidence="8">
    <location>
        <begin position="375"/>
        <end position="394"/>
    </location>
</feature>
<evidence type="ECO:0000256" key="3">
    <source>
        <dbReference type="ARBA" id="ARBA00022475"/>
    </source>
</evidence>
<feature type="transmembrane region" description="Helical" evidence="8">
    <location>
        <begin position="130"/>
        <end position="155"/>
    </location>
</feature>
<feature type="transmembrane region" description="Helical" evidence="8">
    <location>
        <begin position="427"/>
        <end position="448"/>
    </location>
</feature>
<gene>
    <name evidence="10" type="ORF">FBBNIHIM_03975</name>
</gene>
<dbReference type="InterPro" id="IPR000515">
    <property type="entry name" value="MetI-like"/>
</dbReference>
<dbReference type="PROSITE" id="PS50928">
    <property type="entry name" value="ABC_TM1"/>
    <property type="match status" value="2"/>
</dbReference>
<evidence type="ECO:0000256" key="8">
    <source>
        <dbReference type="SAM" id="Phobius"/>
    </source>
</evidence>
<keyword evidence="11" id="KW-1185">Reference proteome</keyword>
<comment type="caution">
    <text evidence="10">The sequence shown here is derived from an EMBL/GenBank/DDBJ whole genome shotgun (WGS) entry which is preliminary data.</text>
</comment>
<feature type="transmembrane region" description="Helical" evidence="8">
    <location>
        <begin position="280"/>
        <end position="306"/>
    </location>
</feature>
<dbReference type="SUPFAM" id="SSF161098">
    <property type="entry name" value="MetI-like"/>
    <property type="match status" value="2"/>
</dbReference>
<dbReference type="RefSeq" id="WP_253897026.1">
    <property type="nucleotide sequence ID" value="NZ_CALSBS010000002.1"/>
</dbReference>
<keyword evidence="5 8" id="KW-0812">Transmembrane</keyword>
<proteinExistence type="predicted"/>
<feature type="transmembrane region" description="Helical" evidence="8">
    <location>
        <begin position="176"/>
        <end position="201"/>
    </location>
</feature>
<dbReference type="PANTHER" id="PTHR30183:SF6">
    <property type="entry name" value="INNER MEMBRANE ABC TRANSPORTER PERMEASE PROTEIN YNJC"/>
    <property type="match status" value="1"/>
</dbReference>
<evidence type="ECO:0000256" key="5">
    <source>
        <dbReference type="ARBA" id="ARBA00022692"/>
    </source>
</evidence>
<dbReference type="EMBL" id="CALSBS010000002">
    <property type="protein sequence ID" value="CAH6635972.1"/>
    <property type="molecule type" value="Genomic_DNA"/>
</dbReference>
<accession>A0ABN8T6W0</accession>
<dbReference type="Gene3D" id="1.10.3720.10">
    <property type="entry name" value="MetI-like"/>
    <property type="match status" value="2"/>
</dbReference>
<reference evidence="10" key="1">
    <citation type="submission" date="2022-05" db="EMBL/GenBank/DDBJ databases">
        <authorList>
            <person name="Blom J."/>
        </authorList>
    </citation>
    <scope>NUCLEOTIDE SEQUENCE</scope>
    <source>
        <strain evidence="10">Type strain: CPO20170097</strain>
    </source>
</reference>
<keyword evidence="2" id="KW-0813">Transport</keyword>
<feature type="domain" description="ABC transmembrane type-1" evidence="9">
    <location>
        <begin position="310"/>
        <end position="495"/>
    </location>
</feature>
<feature type="domain" description="ABC transmembrane type-1" evidence="9">
    <location>
        <begin position="53"/>
        <end position="257"/>
    </location>
</feature>
<comment type="subcellular location">
    <subcellularLocation>
        <location evidence="1">Cell inner membrane</location>
        <topology evidence="1">Multi-pass membrane protein</topology>
    </subcellularLocation>
</comment>
<keyword evidence="7 8" id="KW-0472">Membrane</keyword>
<feature type="transmembrane region" description="Helical" evidence="8">
    <location>
        <begin position="318"/>
        <end position="336"/>
    </location>
</feature>
<evidence type="ECO:0000256" key="6">
    <source>
        <dbReference type="ARBA" id="ARBA00022989"/>
    </source>
</evidence>
<evidence type="ECO:0000313" key="10">
    <source>
        <dbReference type="EMBL" id="CAH6635972.1"/>
    </source>
</evidence>
<evidence type="ECO:0000256" key="1">
    <source>
        <dbReference type="ARBA" id="ARBA00004429"/>
    </source>
</evidence>
<evidence type="ECO:0000313" key="11">
    <source>
        <dbReference type="Proteomes" id="UP001152651"/>
    </source>
</evidence>
<feature type="transmembrane region" description="Helical" evidence="8">
    <location>
        <begin position="343"/>
        <end position="363"/>
    </location>
</feature>
<evidence type="ECO:0000259" key="9">
    <source>
        <dbReference type="PROSITE" id="PS50928"/>
    </source>
</evidence>
<evidence type="ECO:0000256" key="4">
    <source>
        <dbReference type="ARBA" id="ARBA00022519"/>
    </source>
</evidence>
<dbReference type="PANTHER" id="PTHR30183">
    <property type="entry name" value="MOLYBDENUM TRANSPORT SYSTEM PERMEASE PROTEIN MODB"/>
    <property type="match status" value="1"/>
</dbReference>
<protein>
    <submittedName>
        <fullName evidence="10">Thiamine ABC transporter permease</fullName>
    </submittedName>
</protein>
<keyword evidence="3" id="KW-1003">Cell membrane</keyword>
<feature type="transmembrane region" description="Helical" evidence="8">
    <location>
        <begin position="237"/>
        <end position="260"/>
    </location>
</feature>
<keyword evidence="4" id="KW-0997">Cell inner membrane</keyword>
<dbReference type="InterPro" id="IPR035906">
    <property type="entry name" value="MetI-like_sf"/>
</dbReference>
<name>A0ABN8T6W0_9ENTR</name>
<organism evidence="10 11">
    <name type="scientific">Pseudocitrobacter vendiensis</name>
    <dbReference type="NCBI Taxonomy" id="2488306"/>
    <lineage>
        <taxon>Bacteria</taxon>
        <taxon>Pseudomonadati</taxon>
        <taxon>Pseudomonadota</taxon>
        <taxon>Gammaproteobacteria</taxon>
        <taxon>Enterobacterales</taxon>
        <taxon>Enterobacteriaceae</taxon>
        <taxon>Pseudocitrobacter</taxon>
    </lineage>
</organism>
<keyword evidence="6 8" id="KW-1133">Transmembrane helix</keyword>
<feature type="transmembrane region" description="Helical" evidence="8">
    <location>
        <begin position="91"/>
        <end position="110"/>
    </location>
</feature>
<feature type="transmembrane region" description="Helical" evidence="8">
    <location>
        <begin position="51"/>
        <end position="79"/>
    </location>
</feature>
<evidence type="ECO:0000256" key="2">
    <source>
        <dbReference type="ARBA" id="ARBA00022448"/>
    </source>
</evidence>
<evidence type="ECO:0000256" key="7">
    <source>
        <dbReference type="ARBA" id="ARBA00023136"/>
    </source>
</evidence>